<evidence type="ECO:0000256" key="6">
    <source>
        <dbReference type="ARBA" id="ARBA00023033"/>
    </source>
</evidence>
<reference evidence="7 8" key="1">
    <citation type="journal article" date="2020" name="Nat. Food">
        <title>A phased Vanilla planifolia genome enables genetic improvement of flavour and production.</title>
        <authorList>
            <person name="Hasing T."/>
            <person name="Tang H."/>
            <person name="Brym M."/>
            <person name="Khazi F."/>
            <person name="Huang T."/>
            <person name="Chambers A.H."/>
        </authorList>
    </citation>
    <scope>NUCLEOTIDE SEQUENCE [LARGE SCALE GENOMIC DNA]</scope>
    <source>
        <tissue evidence="7">Leaf</tissue>
    </source>
</reference>
<keyword evidence="4" id="KW-0560">Oxidoreductase</keyword>
<dbReference type="OrthoDB" id="2789670at2759"/>
<dbReference type="PANTHER" id="PTHR47953:SF16">
    <property type="entry name" value="CYTOCHROME P450 71D8"/>
    <property type="match status" value="1"/>
</dbReference>
<keyword evidence="6" id="KW-0503">Monooxygenase</keyword>
<dbReference type="GO" id="GO:0005506">
    <property type="term" value="F:iron ion binding"/>
    <property type="evidence" value="ECO:0007669"/>
    <property type="project" value="InterPro"/>
</dbReference>
<comment type="similarity">
    <text evidence="1">Belongs to the cytochrome P450 family.</text>
</comment>
<keyword evidence="3" id="KW-0479">Metal-binding</keyword>
<evidence type="ECO:0000256" key="1">
    <source>
        <dbReference type="ARBA" id="ARBA00010617"/>
    </source>
</evidence>
<evidence type="ECO:0000313" key="8">
    <source>
        <dbReference type="Proteomes" id="UP000639772"/>
    </source>
</evidence>
<accession>A0A835V7P1</accession>
<comment type="caution">
    <text evidence="7">The sequence shown here is derived from an EMBL/GenBank/DDBJ whole genome shotgun (WGS) entry which is preliminary data.</text>
</comment>
<dbReference type="AlphaFoldDB" id="A0A835V7P1"/>
<dbReference type="InterPro" id="IPR052306">
    <property type="entry name" value="CYP450_71D"/>
</dbReference>
<dbReference type="GO" id="GO:0004497">
    <property type="term" value="F:monooxygenase activity"/>
    <property type="evidence" value="ECO:0007669"/>
    <property type="project" value="UniProtKB-KW"/>
</dbReference>
<dbReference type="InterPro" id="IPR002401">
    <property type="entry name" value="Cyt_P450_E_grp-I"/>
</dbReference>
<dbReference type="InterPro" id="IPR001128">
    <property type="entry name" value="Cyt_P450"/>
</dbReference>
<dbReference type="SUPFAM" id="SSF48264">
    <property type="entry name" value="Cytochrome P450"/>
    <property type="match status" value="1"/>
</dbReference>
<evidence type="ECO:0000256" key="4">
    <source>
        <dbReference type="ARBA" id="ARBA00023002"/>
    </source>
</evidence>
<protein>
    <submittedName>
        <fullName evidence="7">Uncharacterized protein</fullName>
    </submittedName>
</protein>
<dbReference type="PRINTS" id="PR00385">
    <property type="entry name" value="P450"/>
</dbReference>
<evidence type="ECO:0000256" key="3">
    <source>
        <dbReference type="ARBA" id="ARBA00022723"/>
    </source>
</evidence>
<dbReference type="Proteomes" id="UP000639772">
    <property type="component" value="Unassembled WGS sequence"/>
</dbReference>
<dbReference type="InterPro" id="IPR036396">
    <property type="entry name" value="Cyt_P450_sf"/>
</dbReference>
<dbReference type="PANTHER" id="PTHR47953">
    <property type="entry name" value="OS08G0105600 PROTEIN"/>
    <property type="match status" value="1"/>
</dbReference>
<proteinExistence type="inferred from homology"/>
<keyword evidence="5" id="KW-0408">Iron</keyword>
<dbReference type="PRINTS" id="PR00463">
    <property type="entry name" value="EP450I"/>
</dbReference>
<dbReference type="GO" id="GO:0016705">
    <property type="term" value="F:oxidoreductase activity, acting on paired donors, with incorporation or reduction of molecular oxygen"/>
    <property type="evidence" value="ECO:0007669"/>
    <property type="project" value="InterPro"/>
</dbReference>
<evidence type="ECO:0000256" key="5">
    <source>
        <dbReference type="ARBA" id="ARBA00023004"/>
    </source>
</evidence>
<gene>
    <name evidence="7" type="ORF">HPP92_009708</name>
</gene>
<dbReference type="Pfam" id="PF00067">
    <property type="entry name" value="p450"/>
    <property type="match status" value="1"/>
</dbReference>
<keyword evidence="2" id="KW-0349">Heme</keyword>
<dbReference type="EMBL" id="JADCNM010000004">
    <property type="protein sequence ID" value="KAG0487613.1"/>
    <property type="molecule type" value="Genomic_DNA"/>
</dbReference>
<evidence type="ECO:0000313" key="7">
    <source>
        <dbReference type="EMBL" id="KAG0487613.1"/>
    </source>
</evidence>
<dbReference type="GO" id="GO:0020037">
    <property type="term" value="F:heme binding"/>
    <property type="evidence" value="ECO:0007669"/>
    <property type="project" value="InterPro"/>
</dbReference>
<organism evidence="7 8">
    <name type="scientific">Vanilla planifolia</name>
    <name type="common">Vanilla</name>
    <dbReference type="NCBI Taxonomy" id="51239"/>
    <lineage>
        <taxon>Eukaryota</taxon>
        <taxon>Viridiplantae</taxon>
        <taxon>Streptophyta</taxon>
        <taxon>Embryophyta</taxon>
        <taxon>Tracheophyta</taxon>
        <taxon>Spermatophyta</taxon>
        <taxon>Magnoliopsida</taxon>
        <taxon>Liliopsida</taxon>
        <taxon>Asparagales</taxon>
        <taxon>Orchidaceae</taxon>
        <taxon>Vanilloideae</taxon>
        <taxon>Vanilleae</taxon>
        <taxon>Vanilla</taxon>
    </lineage>
</organism>
<name>A0A835V7P1_VANPL</name>
<sequence length="161" mass="17559">MSGGAFYKCWRSIRFCSEVSVSATSFLTGVGECAHRNAPAKSQSTFKDESADVRLTMDNIKAVILDMFAAGTDTTFITLDWAMTELAMNPKAMRAAQQEVRAVVGNRASVAESDLGQLPYMKAVIKETLRLHPPVPVLVPRESMKAVTIEGYDIPVKPESS</sequence>
<evidence type="ECO:0000256" key="2">
    <source>
        <dbReference type="ARBA" id="ARBA00022617"/>
    </source>
</evidence>
<dbReference type="Gene3D" id="1.10.630.10">
    <property type="entry name" value="Cytochrome P450"/>
    <property type="match status" value="1"/>
</dbReference>